<dbReference type="PROSITE" id="PS00844">
    <property type="entry name" value="DALA_DALA_LIGASE_2"/>
    <property type="match status" value="1"/>
</dbReference>
<dbReference type="NCBIfam" id="TIGR01205">
    <property type="entry name" value="D_ala_D_alaTIGR"/>
    <property type="match status" value="1"/>
</dbReference>
<dbReference type="Gene3D" id="3.40.50.20">
    <property type="match status" value="1"/>
</dbReference>
<evidence type="ECO:0000256" key="18">
    <source>
        <dbReference type="HAMAP-Rule" id="MF_00047"/>
    </source>
</evidence>
<dbReference type="PIRSF" id="PIRSF039102">
    <property type="entry name" value="Ddl/VanB"/>
    <property type="match status" value="1"/>
</dbReference>
<feature type="active site" evidence="19">
    <location>
        <position position="25"/>
    </location>
</feature>
<dbReference type="Pfam" id="PF01820">
    <property type="entry name" value="Dala_Dala_lig_N"/>
    <property type="match status" value="1"/>
</dbReference>
<feature type="active site" evidence="19">
    <location>
        <position position="283"/>
    </location>
</feature>
<dbReference type="NCBIfam" id="NF002378">
    <property type="entry name" value="PRK01372.1"/>
    <property type="match status" value="1"/>
</dbReference>
<evidence type="ECO:0000256" key="9">
    <source>
        <dbReference type="ARBA" id="ARBA00022723"/>
    </source>
</evidence>
<sequence length="311" mass="33321">MTPEKIQARARFGKVAVLLGGRAAEREISLKSGSAVLAALLRQGVDAHALDPDEQVLEHLRTGGFDRAFIILHGRGGEDGQIQGALETIGMPYTGSGVLGSALGMDKYRCKLAWTGCGLPTAASVLLRTDADLAAAEALGFPLMIKPVHEGSSIGMARVEDPAALADAWRTARGYDALVLAERWIQGAEYTCAVLGQAALPMIRLETPHAFYDFEAKYRADSTRYHCPCGLPEAEESRLQRLALDAFEATGASGWGRVDLMVDGSGEPFLLEINTVPGMTDHSLVPMAARVAGLDFDTLVWRILETSLDRG</sequence>
<keyword evidence="15 20" id="KW-0464">Manganese</keyword>
<dbReference type="Gene3D" id="3.30.470.20">
    <property type="entry name" value="ATP-grasp fold, B domain"/>
    <property type="match status" value="1"/>
</dbReference>
<dbReference type="FunFam" id="3.40.50.20:FF:000013">
    <property type="entry name" value="D-alanine--D-alanine ligase"/>
    <property type="match status" value="1"/>
</dbReference>
<dbReference type="SUPFAM" id="SSF52440">
    <property type="entry name" value="PreATP-grasp domain"/>
    <property type="match status" value="1"/>
</dbReference>
<proteinExistence type="inferred from homology"/>
<dbReference type="Pfam" id="PF07478">
    <property type="entry name" value="Dala_Dala_lig_C"/>
    <property type="match status" value="1"/>
</dbReference>
<evidence type="ECO:0000256" key="2">
    <source>
        <dbReference type="ARBA" id="ARBA00003921"/>
    </source>
</evidence>
<evidence type="ECO:0000256" key="16">
    <source>
        <dbReference type="ARBA" id="ARBA00023316"/>
    </source>
</evidence>
<feature type="binding site" evidence="20">
    <location>
        <position position="259"/>
    </location>
    <ligand>
        <name>Mg(2+)</name>
        <dbReference type="ChEBI" id="CHEBI:18420"/>
        <label>1</label>
    </ligand>
</feature>
<dbReference type="HAMAP" id="MF_00047">
    <property type="entry name" value="Dala_Dala_lig"/>
    <property type="match status" value="1"/>
</dbReference>
<evidence type="ECO:0000256" key="17">
    <source>
        <dbReference type="ARBA" id="ARBA00047614"/>
    </source>
</evidence>
<feature type="active site" evidence="19">
    <location>
        <position position="152"/>
    </location>
</feature>
<comment type="caution">
    <text evidence="23">The sequence shown here is derived from an EMBL/GenBank/DDBJ whole genome shotgun (WGS) entry which is preliminary data.</text>
</comment>
<comment type="catalytic activity">
    <reaction evidence="17 18">
        <text>2 D-alanine + ATP = D-alanyl-D-alanine + ADP + phosphate + H(+)</text>
        <dbReference type="Rhea" id="RHEA:11224"/>
        <dbReference type="ChEBI" id="CHEBI:15378"/>
        <dbReference type="ChEBI" id="CHEBI:30616"/>
        <dbReference type="ChEBI" id="CHEBI:43474"/>
        <dbReference type="ChEBI" id="CHEBI:57416"/>
        <dbReference type="ChEBI" id="CHEBI:57822"/>
        <dbReference type="ChEBI" id="CHEBI:456216"/>
        <dbReference type="EC" id="6.3.2.4"/>
    </reaction>
</comment>
<dbReference type="Proteomes" id="UP000274556">
    <property type="component" value="Unassembled WGS sequence"/>
</dbReference>
<evidence type="ECO:0000256" key="13">
    <source>
        <dbReference type="ARBA" id="ARBA00022960"/>
    </source>
</evidence>
<dbReference type="EMBL" id="RBXL01000001">
    <property type="protein sequence ID" value="RKT43466.1"/>
    <property type="molecule type" value="Genomic_DNA"/>
</dbReference>
<dbReference type="InterPro" id="IPR013815">
    <property type="entry name" value="ATP_grasp_subdomain_1"/>
</dbReference>
<feature type="binding site" evidence="20">
    <location>
        <position position="274"/>
    </location>
    <ligand>
        <name>Mg(2+)</name>
        <dbReference type="ChEBI" id="CHEBI:18420"/>
        <label>2</label>
    </ligand>
</feature>
<dbReference type="InterPro" id="IPR005905">
    <property type="entry name" value="D_ala_D_ala"/>
</dbReference>
<evidence type="ECO:0000256" key="11">
    <source>
        <dbReference type="ARBA" id="ARBA00022840"/>
    </source>
</evidence>
<reference evidence="23 24" key="1">
    <citation type="submission" date="2018-10" db="EMBL/GenBank/DDBJ databases">
        <title>Genomic Encyclopedia of Archaeal and Bacterial Type Strains, Phase II (KMG-II): from individual species to whole genera.</title>
        <authorList>
            <person name="Goeker M."/>
        </authorList>
    </citation>
    <scope>NUCLEOTIDE SEQUENCE [LARGE SCALE GENOMIC DNA]</scope>
    <source>
        <strain evidence="23 24">DSM 235</strain>
    </source>
</reference>
<organism evidence="23 24">
    <name type="scientific">Thiocapsa rosea</name>
    <dbReference type="NCBI Taxonomy" id="69360"/>
    <lineage>
        <taxon>Bacteria</taxon>
        <taxon>Pseudomonadati</taxon>
        <taxon>Pseudomonadota</taxon>
        <taxon>Gammaproteobacteria</taxon>
        <taxon>Chromatiales</taxon>
        <taxon>Chromatiaceae</taxon>
        <taxon>Thiocapsa</taxon>
    </lineage>
</organism>
<protein>
    <recommendedName>
        <fullName evidence="6 18">D-alanine--D-alanine ligase</fullName>
        <ecNumber evidence="6 18">6.3.2.4</ecNumber>
    </recommendedName>
    <alternativeName>
        <fullName evidence="18">D-Ala-D-Ala ligase</fullName>
    </alternativeName>
    <alternativeName>
        <fullName evidence="18">D-alanylalanine synthetase</fullName>
    </alternativeName>
</protein>
<keyword evidence="10 21" id="KW-0547">Nucleotide-binding</keyword>
<dbReference type="GO" id="GO:0008716">
    <property type="term" value="F:D-alanine-D-alanine ligase activity"/>
    <property type="evidence" value="ECO:0007669"/>
    <property type="project" value="UniProtKB-UniRule"/>
</dbReference>
<dbReference type="GO" id="GO:0046872">
    <property type="term" value="F:metal ion binding"/>
    <property type="evidence" value="ECO:0007669"/>
    <property type="project" value="UniProtKB-KW"/>
</dbReference>
<keyword evidence="12 20" id="KW-0460">Magnesium</keyword>
<evidence type="ECO:0000256" key="4">
    <source>
        <dbReference type="ARBA" id="ARBA00004752"/>
    </source>
</evidence>
<evidence type="ECO:0000256" key="12">
    <source>
        <dbReference type="ARBA" id="ARBA00022842"/>
    </source>
</evidence>
<evidence type="ECO:0000256" key="14">
    <source>
        <dbReference type="ARBA" id="ARBA00022984"/>
    </source>
</evidence>
<feature type="binding site" evidence="20">
    <location>
        <position position="272"/>
    </location>
    <ligand>
        <name>Mg(2+)</name>
        <dbReference type="ChEBI" id="CHEBI:18420"/>
        <label>1</label>
    </ligand>
</feature>
<evidence type="ECO:0000256" key="21">
    <source>
        <dbReference type="PROSITE-ProRule" id="PRU00409"/>
    </source>
</evidence>
<feature type="binding site" evidence="20">
    <location>
        <position position="272"/>
    </location>
    <ligand>
        <name>Mg(2+)</name>
        <dbReference type="ChEBI" id="CHEBI:18420"/>
        <label>2</label>
    </ligand>
</feature>
<evidence type="ECO:0000256" key="20">
    <source>
        <dbReference type="PIRSR" id="PIRSR039102-3"/>
    </source>
</evidence>
<dbReference type="InterPro" id="IPR011761">
    <property type="entry name" value="ATP-grasp"/>
</dbReference>
<dbReference type="PANTHER" id="PTHR23132">
    <property type="entry name" value="D-ALANINE--D-ALANINE LIGASE"/>
    <property type="match status" value="1"/>
</dbReference>
<accession>A0A495V235</accession>
<dbReference type="InterPro" id="IPR000291">
    <property type="entry name" value="D-Ala_lig_Van_CS"/>
</dbReference>
<evidence type="ECO:0000256" key="15">
    <source>
        <dbReference type="ARBA" id="ARBA00023211"/>
    </source>
</evidence>
<evidence type="ECO:0000313" key="24">
    <source>
        <dbReference type="Proteomes" id="UP000274556"/>
    </source>
</evidence>
<dbReference type="FunFam" id="3.30.470.20:FF:000008">
    <property type="entry name" value="D-alanine--D-alanine ligase"/>
    <property type="match status" value="1"/>
</dbReference>
<keyword evidence="9 20" id="KW-0479">Metal-binding</keyword>
<comment type="cofactor">
    <cofactor evidence="20">
        <name>Mg(2+)</name>
        <dbReference type="ChEBI" id="CHEBI:18420"/>
    </cofactor>
    <cofactor evidence="20">
        <name>Mn(2+)</name>
        <dbReference type="ChEBI" id="CHEBI:29035"/>
    </cofactor>
    <text evidence="20">Binds 2 magnesium or manganese ions per subunit.</text>
</comment>
<evidence type="ECO:0000256" key="7">
    <source>
        <dbReference type="ARBA" id="ARBA00022490"/>
    </source>
</evidence>
<name>A0A495V235_9GAMM</name>
<dbReference type="GO" id="GO:0009252">
    <property type="term" value="P:peptidoglycan biosynthetic process"/>
    <property type="evidence" value="ECO:0007669"/>
    <property type="project" value="UniProtKB-UniRule"/>
</dbReference>
<evidence type="ECO:0000256" key="8">
    <source>
        <dbReference type="ARBA" id="ARBA00022598"/>
    </source>
</evidence>
<evidence type="ECO:0000259" key="22">
    <source>
        <dbReference type="PROSITE" id="PS50975"/>
    </source>
</evidence>
<comment type="similarity">
    <text evidence="5 18">Belongs to the D-alanine--D-alanine ligase family.</text>
</comment>
<keyword evidence="14 18" id="KW-0573">Peptidoglycan synthesis</keyword>
<feature type="domain" description="ATP-grasp" evidence="22">
    <location>
        <begin position="111"/>
        <end position="305"/>
    </location>
</feature>
<dbReference type="OrthoDB" id="9813261at2"/>
<evidence type="ECO:0000256" key="6">
    <source>
        <dbReference type="ARBA" id="ARBA00012216"/>
    </source>
</evidence>
<comment type="cofactor">
    <cofactor evidence="1">
        <name>Mn(2+)</name>
        <dbReference type="ChEBI" id="CHEBI:29035"/>
    </cofactor>
</comment>
<keyword evidence="8 18" id="KW-0436">Ligase</keyword>
<dbReference type="InterPro" id="IPR011095">
    <property type="entry name" value="Dala_Dala_lig_C"/>
</dbReference>
<keyword evidence="11 21" id="KW-0067">ATP-binding</keyword>
<keyword evidence="16 18" id="KW-0961">Cell wall biogenesis/degradation</keyword>
<dbReference type="PROSITE" id="PS50975">
    <property type="entry name" value="ATP_GRASP"/>
    <property type="match status" value="1"/>
</dbReference>
<dbReference type="PANTHER" id="PTHR23132:SF23">
    <property type="entry name" value="D-ALANINE--D-ALANINE LIGASE B"/>
    <property type="match status" value="1"/>
</dbReference>
<dbReference type="EC" id="6.3.2.4" evidence="6 18"/>
<comment type="subcellular location">
    <subcellularLocation>
        <location evidence="3 18">Cytoplasm</location>
    </subcellularLocation>
</comment>
<evidence type="ECO:0000256" key="10">
    <source>
        <dbReference type="ARBA" id="ARBA00022741"/>
    </source>
</evidence>
<dbReference type="RefSeq" id="WP_120796034.1">
    <property type="nucleotide sequence ID" value="NZ_RBXL01000001.1"/>
</dbReference>
<dbReference type="GO" id="GO:0005829">
    <property type="term" value="C:cytosol"/>
    <property type="evidence" value="ECO:0007669"/>
    <property type="project" value="TreeGrafter"/>
</dbReference>
<dbReference type="Gene3D" id="3.30.1490.20">
    <property type="entry name" value="ATP-grasp fold, A domain"/>
    <property type="match status" value="1"/>
</dbReference>
<keyword evidence="13 18" id="KW-0133">Cell shape</keyword>
<dbReference type="SUPFAM" id="SSF56059">
    <property type="entry name" value="Glutathione synthetase ATP-binding domain-like"/>
    <property type="match status" value="1"/>
</dbReference>
<evidence type="ECO:0000256" key="3">
    <source>
        <dbReference type="ARBA" id="ARBA00004496"/>
    </source>
</evidence>
<dbReference type="AlphaFoldDB" id="A0A495V235"/>
<dbReference type="GO" id="GO:0005524">
    <property type="term" value="F:ATP binding"/>
    <property type="evidence" value="ECO:0007669"/>
    <property type="project" value="UniProtKB-UniRule"/>
</dbReference>
<comment type="pathway">
    <text evidence="4 18">Cell wall biogenesis; peptidoglycan biosynthesis.</text>
</comment>
<evidence type="ECO:0000256" key="19">
    <source>
        <dbReference type="PIRSR" id="PIRSR039102-1"/>
    </source>
</evidence>
<dbReference type="GO" id="GO:0071555">
    <property type="term" value="P:cell wall organization"/>
    <property type="evidence" value="ECO:0007669"/>
    <property type="project" value="UniProtKB-KW"/>
</dbReference>
<dbReference type="InterPro" id="IPR011127">
    <property type="entry name" value="Dala_Dala_lig_N"/>
</dbReference>
<dbReference type="InterPro" id="IPR016185">
    <property type="entry name" value="PreATP-grasp_dom_sf"/>
</dbReference>
<dbReference type="PROSITE" id="PS00843">
    <property type="entry name" value="DALA_DALA_LIGASE_1"/>
    <property type="match status" value="1"/>
</dbReference>
<evidence type="ECO:0000313" key="23">
    <source>
        <dbReference type="EMBL" id="RKT43466.1"/>
    </source>
</evidence>
<keyword evidence="7 18" id="KW-0963">Cytoplasm</keyword>
<keyword evidence="24" id="KW-1185">Reference proteome</keyword>
<dbReference type="GO" id="GO:0008360">
    <property type="term" value="P:regulation of cell shape"/>
    <property type="evidence" value="ECO:0007669"/>
    <property type="project" value="UniProtKB-KW"/>
</dbReference>
<evidence type="ECO:0000256" key="5">
    <source>
        <dbReference type="ARBA" id="ARBA00010871"/>
    </source>
</evidence>
<gene>
    <name evidence="18" type="primary">ddl</name>
    <name evidence="23" type="ORF">BDD21_0801</name>
</gene>
<evidence type="ECO:0000256" key="1">
    <source>
        <dbReference type="ARBA" id="ARBA00001936"/>
    </source>
</evidence>
<comment type="function">
    <text evidence="2 18">Cell wall formation.</text>
</comment>
<dbReference type="UniPathway" id="UPA00219"/>